<dbReference type="EMBL" id="JABFAD010000002">
    <property type="protein sequence ID" value="MBA0792840.1"/>
    <property type="molecule type" value="Genomic_DNA"/>
</dbReference>
<feature type="non-terminal residue" evidence="1">
    <location>
        <position position="110"/>
    </location>
</feature>
<name>A0A7J9G5J1_9ROSI</name>
<reference evidence="1 2" key="1">
    <citation type="journal article" date="2019" name="Genome Biol. Evol.">
        <title>Insights into the evolution of the New World diploid cottons (Gossypium, subgenus Houzingenia) based on genome sequencing.</title>
        <authorList>
            <person name="Grover C.E."/>
            <person name="Arick M.A. 2nd"/>
            <person name="Thrash A."/>
            <person name="Conover J.L."/>
            <person name="Sanders W.S."/>
            <person name="Peterson D.G."/>
            <person name="Frelichowski J.E."/>
            <person name="Scheffler J.A."/>
            <person name="Scheffler B.E."/>
            <person name="Wendel J.F."/>
        </authorList>
    </citation>
    <scope>NUCLEOTIDE SEQUENCE [LARGE SCALE GENOMIC DNA]</scope>
    <source>
        <strain evidence="1">0</strain>
        <tissue evidence="1">Leaf</tissue>
    </source>
</reference>
<accession>A0A7J9G5J1</accession>
<proteinExistence type="predicted"/>
<organism evidence="1 2">
    <name type="scientific">Gossypium harknessii</name>
    <dbReference type="NCBI Taxonomy" id="34285"/>
    <lineage>
        <taxon>Eukaryota</taxon>
        <taxon>Viridiplantae</taxon>
        <taxon>Streptophyta</taxon>
        <taxon>Embryophyta</taxon>
        <taxon>Tracheophyta</taxon>
        <taxon>Spermatophyta</taxon>
        <taxon>Magnoliopsida</taxon>
        <taxon>eudicotyledons</taxon>
        <taxon>Gunneridae</taxon>
        <taxon>Pentapetalae</taxon>
        <taxon>rosids</taxon>
        <taxon>malvids</taxon>
        <taxon>Malvales</taxon>
        <taxon>Malvaceae</taxon>
        <taxon>Malvoideae</taxon>
        <taxon>Gossypium</taxon>
    </lineage>
</organism>
<dbReference type="Proteomes" id="UP000593560">
    <property type="component" value="Unassembled WGS sequence"/>
</dbReference>
<sequence length="110" mass="12175">MADVEETLADLTIEEEKEEVALPLDLKGSKGGDCGGGHWSFNSHLLIMHRLKGGGDPMVVPLFTVDFWVLVHDLPHSFMSEMVAKQLSNFVGHFLEYDMKAISLGYKGVI</sequence>
<comment type="caution">
    <text evidence="1">The sequence shown here is derived from an EMBL/GenBank/DDBJ whole genome shotgun (WGS) entry which is preliminary data.</text>
</comment>
<dbReference type="OrthoDB" id="983454at2759"/>
<keyword evidence="2" id="KW-1185">Reference proteome</keyword>
<protein>
    <recommendedName>
        <fullName evidence="3">DUF4283 domain-containing protein</fullName>
    </recommendedName>
</protein>
<evidence type="ECO:0000313" key="2">
    <source>
        <dbReference type="Proteomes" id="UP000593560"/>
    </source>
</evidence>
<dbReference type="AlphaFoldDB" id="A0A7J9G5J1"/>
<evidence type="ECO:0008006" key="3">
    <source>
        <dbReference type="Google" id="ProtNLM"/>
    </source>
</evidence>
<gene>
    <name evidence="1" type="ORF">Gohar_017303</name>
</gene>
<evidence type="ECO:0000313" key="1">
    <source>
        <dbReference type="EMBL" id="MBA0792840.1"/>
    </source>
</evidence>